<gene>
    <name evidence="3" type="ORF">BDV98DRAFT_558330</name>
</gene>
<feature type="compositionally biased region" description="Pro residues" evidence="1">
    <location>
        <begin position="110"/>
        <end position="119"/>
    </location>
</feature>
<dbReference type="PANTHER" id="PTHR28139">
    <property type="entry name" value="UPF0768 PROTEIN YBL029C-A"/>
    <property type="match status" value="1"/>
</dbReference>
<dbReference type="AlphaFoldDB" id="A0A5C3R3Z2"/>
<feature type="domain" description="Zinc-ribbon 15" evidence="2">
    <location>
        <begin position="27"/>
        <end position="68"/>
    </location>
</feature>
<organism evidence="3 4">
    <name type="scientific">Pterulicium gracile</name>
    <dbReference type="NCBI Taxonomy" id="1884261"/>
    <lineage>
        <taxon>Eukaryota</taxon>
        <taxon>Fungi</taxon>
        <taxon>Dikarya</taxon>
        <taxon>Basidiomycota</taxon>
        <taxon>Agaricomycotina</taxon>
        <taxon>Agaricomycetes</taxon>
        <taxon>Agaricomycetidae</taxon>
        <taxon>Agaricales</taxon>
        <taxon>Pleurotineae</taxon>
        <taxon>Pterulaceae</taxon>
        <taxon>Pterulicium</taxon>
    </lineage>
</organism>
<evidence type="ECO:0000313" key="3">
    <source>
        <dbReference type="EMBL" id="TFL07701.1"/>
    </source>
</evidence>
<name>A0A5C3R3Z2_9AGAR</name>
<protein>
    <recommendedName>
        <fullName evidence="2">Zinc-ribbon 15 domain-containing protein</fullName>
    </recommendedName>
</protein>
<feature type="compositionally biased region" description="Low complexity" evidence="1">
    <location>
        <begin position="100"/>
        <end position="109"/>
    </location>
</feature>
<dbReference type="STRING" id="1884261.A0A5C3R3Z2"/>
<sequence>MFLCIPIFFGFPKKIKPEKGEEAAVRVCPNCHNPSVIAVKSTTWFEFFFLPLFPVNKSKHLYLCQTCRWTALRGDKHGGTELSQPQGSVVADPGDRHIRPGYQPSYQQAAPPPHPPTNK</sequence>
<dbReference type="Proteomes" id="UP000305067">
    <property type="component" value="Unassembled WGS sequence"/>
</dbReference>
<proteinExistence type="predicted"/>
<feature type="region of interest" description="Disordered" evidence="1">
    <location>
        <begin position="75"/>
        <end position="119"/>
    </location>
</feature>
<evidence type="ECO:0000256" key="1">
    <source>
        <dbReference type="SAM" id="MobiDB-lite"/>
    </source>
</evidence>
<reference evidence="3 4" key="1">
    <citation type="journal article" date="2019" name="Nat. Ecol. Evol.">
        <title>Megaphylogeny resolves global patterns of mushroom evolution.</title>
        <authorList>
            <person name="Varga T."/>
            <person name="Krizsan K."/>
            <person name="Foldi C."/>
            <person name="Dima B."/>
            <person name="Sanchez-Garcia M."/>
            <person name="Sanchez-Ramirez S."/>
            <person name="Szollosi G.J."/>
            <person name="Szarkandi J.G."/>
            <person name="Papp V."/>
            <person name="Albert L."/>
            <person name="Andreopoulos W."/>
            <person name="Angelini C."/>
            <person name="Antonin V."/>
            <person name="Barry K.W."/>
            <person name="Bougher N.L."/>
            <person name="Buchanan P."/>
            <person name="Buyck B."/>
            <person name="Bense V."/>
            <person name="Catcheside P."/>
            <person name="Chovatia M."/>
            <person name="Cooper J."/>
            <person name="Damon W."/>
            <person name="Desjardin D."/>
            <person name="Finy P."/>
            <person name="Geml J."/>
            <person name="Haridas S."/>
            <person name="Hughes K."/>
            <person name="Justo A."/>
            <person name="Karasinski D."/>
            <person name="Kautmanova I."/>
            <person name="Kiss B."/>
            <person name="Kocsube S."/>
            <person name="Kotiranta H."/>
            <person name="LaButti K.M."/>
            <person name="Lechner B.E."/>
            <person name="Liimatainen K."/>
            <person name="Lipzen A."/>
            <person name="Lukacs Z."/>
            <person name="Mihaltcheva S."/>
            <person name="Morgado L.N."/>
            <person name="Niskanen T."/>
            <person name="Noordeloos M.E."/>
            <person name="Ohm R.A."/>
            <person name="Ortiz-Santana B."/>
            <person name="Ovrebo C."/>
            <person name="Racz N."/>
            <person name="Riley R."/>
            <person name="Savchenko A."/>
            <person name="Shiryaev A."/>
            <person name="Soop K."/>
            <person name="Spirin V."/>
            <person name="Szebenyi C."/>
            <person name="Tomsovsky M."/>
            <person name="Tulloss R.E."/>
            <person name="Uehling J."/>
            <person name="Grigoriev I.V."/>
            <person name="Vagvolgyi C."/>
            <person name="Papp T."/>
            <person name="Martin F.M."/>
            <person name="Miettinen O."/>
            <person name="Hibbett D.S."/>
            <person name="Nagy L.G."/>
        </authorList>
    </citation>
    <scope>NUCLEOTIDE SEQUENCE [LARGE SCALE GENOMIC DNA]</scope>
    <source>
        <strain evidence="3 4">CBS 309.79</strain>
    </source>
</reference>
<dbReference type="PANTHER" id="PTHR28139:SF1">
    <property type="entry name" value="UPF0768 PROTEIN YBL029C-A"/>
    <property type="match status" value="1"/>
</dbReference>
<accession>A0A5C3R3Z2</accession>
<dbReference type="EMBL" id="ML178814">
    <property type="protein sequence ID" value="TFL07701.1"/>
    <property type="molecule type" value="Genomic_DNA"/>
</dbReference>
<keyword evidence="4" id="KW-1185">Reference proteome</keyword>
<evidence type="ECO:0000259" key="2">
    <source>
        <dbReference type="Pfam" id="PF17032"/>
    </source>
</evidence>
<dbReference type="OrthoDB" id="5545479at2759"/>
<dbReference type="InterPro" id="IPR031493">
    <property type="entry name" value="Zinc_ribbon_15"/>
</dbReference>
<dbReference type="Pfam" id="PF17032">
    <property type="entry name" value="Zn_ribbon_15"/>
    <property type="match status" value="1"/>
</dbReference>
<evidence type="ECO:0000313" key="4">
    <source>
        <dbReference type="Proteomes" id="UP000305067"/>
    </source>
</evidence>